<evidence type="ECO:0000256" key="2">
    <source>
        <dbReference type="ARBA" id="ARBA00022801"/>
    </source>
</evidence>
<dbReference type="Gene3D" id="3.40.50.1000">
    <property type="entry name" value="HAD superfamily/HAD-like"/>
    <property type="match status" value="1"/>
</dbReference>
<dbReference type="NCBIfam" id="TIGR01428">
    <property type="entry name" value="HAD_type_II"/>
    <property type="match status" value="1"/>
</dbReference>
<dbReference type="InterPro" id="IPR006328">
    <property type="entry name" value="2-HAD"/>
</dbReference>
<keyword evidence="2" id="KW-0378">Hydrolase</keyword>
<keyword evidence="4" id="KW-1185">Reference proteome</keyword>
<evidence type="ECO:0000313" key="3">
    <source>
        <dbReference type="EMBL" id="EWT07035.1"/>
    </source>
</evidence>
<evidence type="ECO:0000313" key="4">
    <source>
        <dbReference type="Proteomes" id="UP000019494"/>
    </source>
</evidence>
<dbReference type="InterPro" id="IPR051540">
    <property type="entry name" value="S-2-haloacid_dehalogenase"/>
</dbReference>
<dbReference type="InterPro" id="IPR023198">
    <property type="entry name" value="PGP-like_dom2"/>
</dbReference>
<accession>W9GLT6</accession>
<name>W9GLT6_9MICO</name>
<dbReference type="NCBIfam" id="TIGR01493">
    <property type="entry name" value="HAD-SF-IA-v2"/>
    <property type="match status" value="1"/>
</dbReference>
<dbReference type="SFLD" id="SFLDG01129">
    <property type="entry name" value="C1.5:_HAD__Beta-PGM__Phosphata"/>
    <property type="match status" value="1"/>
</dbReference>
<dbReference type="InterPro" id="IPR023214">
    <property type="entry name" value="HAD_sf"/>
</dbReference>
<reference evidence="4" key="1">
    <citation type="submission" date="2013-08" db="EMBL/GenBank/DDBJ databases">
        <title>Intrasporangium oryzae NRRL B-24470.</title>
        <authorList>
            <person name="Liu H."/>
            <person name="Wang G."/>
        </authorList>
    </citation>
    <scope>NUCLEOTIDE SEQUENCE [LARGE SCALE GENOMIC DNA]</scope>
    <source>
        <strain evidence="4">Q5-1</strain>
    </source>
</reference>
<dbReference type="GO" id="GO:0019120">
    <property type="term" value="F:hydrolase activity, acting on acid halide bonds, in C-halide compounds"/>
    <property type="evidence" value="ECO:0007669"/>
    <property type="project" value="InterPro"/>
</dbReference>
<dbReference type="PANTHER" id="PTHR43316:SF3">
    <property type="entry name" value="HALOACID DEHALOGENASE, TYPE II (AFU_ORTHOLOGUE AFUA_2G07750)-RELATED"/>
    <property type="match status" value="1"/>
</dbReference>
<dbReference type="PANTHER" id="PTHR43316">
    <property type="entry name" value="HYDROLASE, HALOACID DELAHOGENASE-RELATED"/>
    <property type="match status" value="1"/>
</dbReference>
<dbReference type="InterPro" id="IPR006439">
    <property type="entry name" value="HAD-SF_hydro_IA"/>
</dbReference>
<dbReference type="Gene3D" id="1.10.150.240">
    <property type="entry name" value="Putative phosphatase, domain 2"/>
    <property type="match status" value="1"/>
</dbReference>
<organism evidence="3 4">
    <name type="scientific">Intrasporangium chromatireducens Q5-1</name>
    <dbReference type="NCBI Taxonomy" id="584657"/>
    <lineage>
        <taxon>Bacteria</taxon>
        <taxon>Bacillati</taxon>
        <taxon>Actinomycetota</taxon>
        <taxon>Actinomycetes</taxon>
        <taxon>Micrococcales</taxon>
        <taxon>Intrasporangiaceae</taxon>
        <taxon>Intrasporangium</taxon>
    </lineage>
</organism>
<dbReference type="PRINTS" id="PR00413">
    <property type="entry name" value="HADHALOGNASE"/>
</dbReference>
<comment type="caution">
    <text evidence="3">The sequence shown here is derived from an EMBL/GenBank/DDBJ whole genome shotgun (WGS) entry which is preliminary data.</text>
</comment>
<comment type="similarity">
    <text evidence="1">Belongs to the HAD-like hydrolase superfamily. S-2-haloalkanoic acid dehalogenase family.</text>
</comment>
<evidence type="ECO:0000256" key="1">
    <source>
        <dbReference type="ARBA" id="ARBA00008106"/>
    </source>
</evidence>
<protein>
    <submittedName>
        <fullName evidence="3">Dehalogenase</fullName>
    </submittedName>
</protein>
<dbReference type="SFLD" id="SFLDS00003">
    <property type="entry name" value="Haloacid_Dehalogenase"/>
    <property type="match status" value="1"/>
</dbReference>
<dbReference type="CDD" id="cd02588">
    <property type="entry name" value="HAD_L2-DEX"/>
    <property type="match status" value="1"/>
</dbReference>
<dbReference type="Proteomes" id="UP000019494">
    <property type="component" value="Unassembled WGS sequence"/>
</dbReference>
<dbReference type="SUPFAM" id="SSF56784">
    <property type="entry name" value="HAD-like"/>
    <property type="match status" value="1"/>
</dbReference>
<dbReference type="Pfam" id="PF00702">
    <property type="entry name" value="Hydrolase"/>
    <property type="match status" value="1"/>
</dbReference>
<sequence length="233" mass="24721">MDTIEGSVMGSSPEVLVFDVNETLSDMASMGERFAEVGAPPELARLWFATLLRDGFALAAAGDAARFAEIGTGVLAALLSAERIADPEATAARLASAVADLPLHPDVVEGIRALRGAGYRLVTLSNGSAQVAEQLFGAAGIRGQFERLLTVEDAPAWKPHPAAYRYAAEQCGTREQEMLLVAVHPWDIHGAARAGLRTAWVNRTQASYPSYYARPDLTVDSLTDLTPALAQGS</sequence>
<proteinExistence type="inferred from homology"/>
<gene>
    <name evidence="3" type="ORF">N864_12890</name>
</gene>
<dbReference type="InterPro" id="IPR036412">
    <property type="entry name" value="HAD-like_sf"/>
</dbReference>
<dbReference type="PATRIC" id="fig|584657.3.peg.976"/>
<dbReference type="EMBL" id="AWQS01000023">
    <property type="protein sequence ID" value="EWT07035.1"/>
    <property type="molecule type" value="Genomic_DNA"/>
</dbReference>
<dbReference type="AlphaFoldDB" id="W9GLT6"/>